<accession>K5CXW7</accession>
<proteinExistence type="predicted"/>
<dbReference type="Proteomes" id="UP000007993">
    <property type="component" value="Unassembled WGS sequence"/>
</dbReference>
<dbReference type="PATRIC" id="fig|993517.3.peg.6239"/>
<evidence type="ECO:0000313" key="2">
    <source>
        <dbReference type="EMBL" id="EKJ98961.1"/>
    </source>
</evidence>
<gene>
    <name evidence="2" type="ORF">RBSH_05762</name>
</gene>
<sequence>MSQQFSQLCFGWKCDHGRCPLLIGNEMAQSSDGEDRKSGADERRGASMRRKARQ</sequence>
<name>K5CXW7_RHOBT</name>
<organism evidence="2 3">
    <name type="scientific">Rhodopirellula baltica SH28</name>
    <dbReference type="NCBI Taxonomy" id="993517"/>
    <lineage>
        <taxon>Bacteria</taxon>
        <taxon>Pseudomonadati</taxon>
        <taxon>Planctomycetota</taxon>
        <taxon>Planctomycetia</taxon>
        <taxon>Pirellulales</taxon>
        <taxon>Pirellulaceae</taxon>
        <taxon>Rhodopirellula</taxon>
    </lineage>
</organism>
<dbReference type="EMBL" id="AMCW01000166">
    <property type="protein sequence ID" value="EKJ98961.1"/>
    <property type="molecule type" value="Genomic_DNA"/>
</dbReference>
<evidence type="ECO:0000256" key="1">
    <source>
        <dbReference type="SAM" id="MobiDB-lite"/>
    </source>
</evidence>
<evidence type="ECO:0000313" key="3">
    <source>
        <dbReference type="Proteomes" id="UP000007993"/>
    </source>
</evidence>
<reference evidence="2 3" key="1">
    <citation type="journal article" date="2013" name="Mar. Genomics">
        <title>Expression of sulfatases in Rhodopirellula baltica and the diversity of sulfatases in the genus Rhodopirellula.</title>
        <authorList>
            <person name="Wegner C.E."/>
            <person name="Richter-Heitmann T."/>
            <person name="Klindworth A."/>
            <person name="Klockow C."/>
            <person name="Richter M."/>
            <person name="Achstetter T."/>
            <person name="Glockner F.O."/>
            <person name="Harder J."/>
        </authorList>
    </citation>
    <scope>NUCLEOTIDE SEQUENCE [LARGE SCALE GENOMIC DNA]</scope>
    <source>
        <strain evidence="2 3">SH28</strain>
    </source>
</reference>
<feature type="region of interest" description="Disordered" evidence="1">
    <location>
        <begin position="25"/>
        <end position="54"/>
    </location>
</feature>
<dbReference type="AlphaFoldDB" id="K5CXW7"/>
<comment type="caution">
    <text evidence="2">The sequence shown here is derived from an EMBL/GenBank/DDBJ whole genome shotgun (WGS) entry which is preliminary data.</text>
</comment>
<protein>
    <submittedName>
        <fullName evidence="2">Uncharacterized protein</fullName>
    </submittedName>
</protein>
<feature type="compositionally biased region" description="Basic and acidic residues" evidence="1">
    <location>
        <begin position="33"/>
        <end position="45"/>
    </location>
</feature>